<reference evidence="2 3" key="1">
    <citation type="submission" date="2024-01" db="EMBL/GenBank/DDBJ databases">
        <title>Genome assemblies of Stephania.</title>
        <authorList>
            <person name="Yang L."/>
        </authorList>
    </citation>
    <scope>NUCLEOTIDE SEQUENCE [LARGE SCALE GENOMIC DNA]</scope>
    <source>
        <strain evidence="2">YNDBR</strain>
        <tissue evidence="2">Leaf</tissue>
    </source>
</reference>
<accession>A0AAP0L3H8</accession>
<organism evidence="2 3">
    <name type="scientific">Stephania yunnanensis</name>
    <dbReference type="NCBI Taxonomy" id="152371"/>
    <lineage>
        <taxon>Eukaryota</taxon>
        <taxon>Viridiplantae</taxon>
        <taxon>Streptophyta</taxon>
        <taxon>Embryophyta</taxon>
        <taxon>Tracheophyta</taxon>
        <taxon>Spermatophyta</taxon>
        <taxon>Magnoliopsida</taxon>
        <taxon>Ranunculales</taxon>
        <taxon>Menispermaceae</taxon>
        <taxon>Menispermoideae</taxon>
        <taxon>Cissampelideae</taxon>
        <taxon>Stephania</taxon>
    </lineage>
</organism>
<protein>
    <submittedName>
        <fullName evidence="2">Uncharacterized protein</fullName>
    </submittedName>
</protein>
<gene>
    <name evidence="2" type="ORF">Syun_004448</name>
</gene>
<dbReference type="AlphaFoldDB" id="A0AAP0L3H8"/>
<keyword evidence="3" id="KW-1185">Reference proteome</keyword>
<feature type="region of interest" description="Disordered" evidence="1">
    <location>
        <begin position="116"/>
        <end position="137"/>
    </location>
</feature>
<evidence type="ECO:0000313" key="3">
    <source>
        <dbReference type="Proteomes" id="UP001420932"/>
    </source>
</evidence>
<dbReference type="Proteomes" id="UP001420932">
    <property type="component" value="Unassembled WGS sequence"/>
</dbReference>
<proteinExistence type="predicted"/>
<evidence type="ECO:0000313" key="2">
    <source>
        <dbReference type="EMBL" id="KAK9163546.1"/>
    </source>
</evidence>
<name>A0AAP0L3H8_9MAGN</name>
<dbReference type="EMBL" id="JBBNAF010000002">
    <property type="protein sequence ID" value="KAK9163546.1"/>
    <property type="molecule type" value="Genomic_DNA"/>
</dbReference>
<sequence>MEASMEEQADEVFKFCWPKNSPRPFPIRVRSVRFSLEECVSRFDTIPWKCPPLPLPSVAAPPPPLLLRLLVLSPPKHHRPNHAFDLALTLNSVANTLSGTSVYTVKQIQQRVRPRLRPQRPQVPWPPSVSATRTPTPSSPDIVLLMENLKYVTRRPPRLGITAWVVLARWARLFWWRASSQARSRLLPMGWIVEESFLWKSKTE</sequence>
<evidence type="ECO:0000256" key="1">
    <source>
        <dbReference type="SAM" id="MobiDB-lite"/>
    </source>
</evidence>
<comment type="caution">
    <text evidence="2">The sequence shown here is derived from an EMBL/GenBank/DDBJ whole genome shotgun (WGS) entry which is preliminary data.</text>
</comment>